<proteinExistence type="predicted"/>
<name>A0AC60Q049_IXOPE</name>
<organism evidence="1 2">
    <name type="scientific">Ixodes persulcatus</name>
    <name type="common">Taiga tick</name>
    <dbReference type="NCBI Taxonomy" id="34615"/>
    <lineage>
        <taxon>Eukaryota</taxon>
        <taxon>Metazoa</taxon>
        <taxon>Ecdysozoa</taxon>
        <taxon>Arthropoda</taxon>
        <taxon>Chelicerata</taxon>
        <taxon>Arachnida</taxon>
        <taxon>Acari</taxon>
        <taxon>Parasitiformes</taxon>
        <taxon>Ixodida</taxon>
        <taxon>Ixodoidea</taxon>
        <taxon>Ixodidae</taxon>
        <taxon>Ixodinae</taxon>
        <taxon>Ixodes</taxon>
    </lineage>
</organism>
<sequence length="156" mass="16985">MMGSLLIRLALLSIFCSRWDVGAEQCEVRREVVTSPDVAKVTGPLSNAIRVGCTMYISGQIGLIPETNTLISGGIINETRQALTNLGNVLKAGRMSFKNVVVVTVYLADINDTDAFNSVYKDVFSSKYPARVVVEVSGLHYNARVELQTIAVDSRT</sequence>
<accession>A0AC60Q049</accession>
<gene>
    <name evidence="1" type="ORF">HPB47_026525</name>
</gene>
<evidence type="ECO:0000313" key="2">
    <source>
        <dbReference type="Proteomes" id="UP000805193"/>
    </source>
</evidence>
<comment type="caution">
    <text evidence="1">The sequence shown here is derived from an EMBL/GenBank/DDBJ whole genome shotgun (WGS) entry which is preliminary data.</text>
</comment>
<evidence type="ECO:0000313" key="1">
    <source>
        <dbReference type="EMBL" id="KAG0426355.1"/>
    </source>
</evidence>
<dbReference type="Proteomes" id="UP000805193">
    <property type="component" value="Unassembled WGS sequence"/>
</dbReference>
<keyword evidence="2" id="KW-1185">Reference proteome</keyword>
<reference evidence="1 2" key="1">
    <citation type="journal article" date="2020" name="Cell">
        <title>Large-Scale Comparative Analyses of Tick Genomes Elucidate Their Genetic Diversity and Vector Capacities.</title>
        <authorList>
            <consortium name="Tick Genome and Microbiome Consortium (TIGMIC)"/>
            <person name="Jia N."/>
            <person name="Wang J."/>
            <person name="Shi W."/>
            <person name="Du L."/>
            <person name="Sun Y."/>
            <person name="Zhan W."/>
            <person name="Jiang J.F."/>
            <person name="Wang Q."/>
            <person name="Zhang B."/>
            <person name="Ji P."/>
            <person name="Bell-Sakyi L."/>
            <person name="Cui X.M."/>
            <person name="Yuan T.T."/>
            <person name="Jiang B.G."/>
            <person name="Yang W.F."/>
            <person name="Lam T.T."/>
            <person name="Chang Q.C."/>
            <person name="Ding S.J."/>
            <person name="Wang X.J."/>
            <person name="Zhu J.G."/>
            <person name="Ruan X.D."/>
            <person name="Zhao L."/>
            <person name="Wei J.T."/>
            <person name="Ye R.Z."/>
            <person name="Que T.C."/>
            <person name="Du C.H."/>
            <person name="Zhou Y.H."/>
            <person name="Cheng J.X."/>
            <person name="Dai P.F."/>
            <person name="Guo W.B."/>
            <person name="Han X.H."/>
            <person name="Huang E.J."/>
            <person name="Li L.F."/>
            <person name="Wei W."/>
            <person name="Gao Y.C."/>
            <person name="Liu J.Z."/>
            <person name="Shao H.Z."/>
            <person name="Wang X."/>
            <person name="Wang C.C."/>
            <person name="Yang T.C."/>
            <person name="Huo Q.B."/>
            <person name="Li W."/>
            <person name="Chen H.Y."/>
            <person name="Chen S.E."/>
            <person name="Zhou L.G."/>
            <person name="Ni X.B."/>
            <person name="Tian J.H."/>
            <person name="Sheng Y."/>
            <person name="Liu T."/>
            <person name="Pan Y.S."/>
            <person name="Xia L.Y."/>
            <person name="Li J."/>
            <person name="Zhao F."/>
            <person name="Cao W.C."/>
        </authorList>
    </citation>
    <scope>NUCLEOTIDE SEQUENCE [LARGE SCALE GENOMIC DNA]</scope>
    <source>
        <strain evidence="1">Iper-2018</strain>
    </source>
</reference>
<dbReference type="EMBL" id="JABSTQ010009725">
    <property type="protein sequence ID" value="KAG0426355.1"/>
    <property type="molecule type" value="Genomic_DNA"/>
</dbReference>
<protein>
    <submittedName>
        <fullName evidence="1">Uncharacterized protein</fullName>
    </submittedName>
</protein>